<keyword evidence="1" id="KW-0812">Transmembrane</keyword>
<sequence length="117" mass="13921">MNNAGIIVATLVITIGIVVIFFYYLSQRKKRNLKTIAADWKAFQNAITHQRIQAIERLGTQLVYNEHITVKQMKEMSRVINTLENEHKELTELKWIIYNKRKDWSKQYPRHFDGPMM</sequence>
<protein>
    <submittedName>
        <fullName evidence="2">Uncharacterized protein</fullName>
    </submittedName>
</protein>
<proteinExistence type="predicted"/>
<accession>A0ABX5PWP0</accession>
<reference evidence="2 3" key="1">
    <citation type="submission" date="2018-06" db="EMBL/GenBank/DDBJ databases">
        <title>Genomic Encyclopedia of Archaeal and Bacterial Type Strains, Phase II (KMG-II): from individual species to whole genera.</title>
        <authorList>
            <person name="Goeker M."/>
        </authorList>
    </citation>
    <scope>NUCLEOTIDE SEQUENCE [LARGE SCALE GENOMIC DNA]</scope>
    <source>
        <strain evidence="2 3">DSM 17205</strain>
    </source>
</reference>
<dbReference type="Proteomes" id="UP000248584">
    <property type="component" value="Unassembled WGS sequence"/>
</dbReference>
<gene>
    <name evidence="2" type="ORF">LX97_02653</name>
</gene>
<name>A0ABX5PWP0_9FLAO</name>
<evidence type="ECO:0000256" key="1">
    <source>
        <dbReference type="SAM" id="Phobius"/>
    </source>
</evidence>
<keyword evidence="1" id="KW-1133">Transmembrane helix</keyword>
<organism evidence="2 3">
    <name type="scientific">Nonlabens dokdonensis</name>
    <dbReference type="NCBI Taxonomy" id="328515"/>
    <lineage>
        <taxon>Bacteria</taxon>
        <taxon>Pseudomonadati</taxon>
        <taxon>Bacteroidota</taxon>
        <taxon>Flavobacteriia</taxon>
        <taxon>Flavobacteriales</taxon>
        <taxon>Flavobacteriaceae</taxon>
        <taxon>Nonlabens</taxon>
    </lineage>
</organism>
<dbReference type="RefSeq" id="WP_015364075.1">
    <property type="nucleotide sequence ID" value="NZ_QKZR01000004.1"/>
</dbReference>
<evidence type="ECO:0000313" key="3">
    <source>
        <dbReference type="Proteomes" id="UP000248584"/>
    </source>
</evidence>
<keyword evidence="1" id="KW-0472">Membrane</keyword>
<dbReference type="EMBL" id="QKZR01000004">
    <property type="protein sequence ID" value="PZX39287.1"/>
    <property type="molecule type" value="Genomic_DNA"/>
</dbReference>
<feature type="transmembrane region" description="Helical" evidence="1">
    <location>
        <begin position="6"/>
        <end position="25"/>
    </location>
</feature>
<keyword evidence="3" id="KW-1185">Reference proteome</keyword>
<comment type="caution">
    <text evidence="2">The sequence shown here is derived from an EMBL/GenBank/DDBJ whole genome shotgun (WGS) entry which is preliminary data.</text>
</comment>
<evidence type="ECO:0000313" key="2">
    <source>
        <dbReference type="EMBL" id="PZX39287.1"/>
    </source>
</evidence>